<evidence type="ECO:0000256" key="1">
    <source>
        <dbReference type="ARBA" id="ARBA00004236"/>
    </source>
</evidence>
<dbReference type="Proteomes" id="UP000028990">
    <property type="component" value="Unassembled WGS sequence"/>
</dbReference>
<evidence type="ECO:0000256" key="9">
    <source>
        <dbReference type="SAM" id="MobiDB-lite"/>
    </source>
</evidence>
<dbReference type="eggNOG" id="ENOG502QQ5W">
    <property type="taxonomic scope" value="Eukaryota"/>
</dbReference>
<reference evidence="11 12" key="1">
    <citation type="submission" date="2013-11" db="EMBL/GenBank/DDBJ databases">
        <title>The Damaraland mole rat (Fukomys damarensis) genome and evolution of African mole rats.</title>
        <authorList>
            <person name="Gladyshev V.N."/>
            <person name="Fang X."/>
        </authorList>
    </citation>
    <scope>NUCLEOTIDE SEQUENCE [LARGE SCALE GENOMIC DNA]</scope>
    <source>
        <tissue evidence="11">Liver</tissue>
    </source>
</reference>
<dbReference type="PROSITE" id="PS00682">
    <property type="entry name" value="ZP_1"/>
    <property type="match status" value="1"/>
</dbReference>
<feature type="region of interest" description="Disordered" evidence="9">
    <location>
        <begin position="242"/>
        <end position="265"/>
    </location>
</feature>
<feature type="compositionally biased region" description="Basic and acidic residues" evidence="9">
    <location>
        <begin position="245"/>
        <end position="263"/>
    </location>
</feature>
<keyword evidence="7" id="KW-1015">Disulfide bond</keyword>
<dbReference type="PRINTS" id="PR00023">
    <property type="entry name" value="ZPELLUCIDA"/>
</dbReference>
<evidence type="ECO:0000256" key="4">
    <source>
        <dbReference type="ARBA" id="ARBA00022525"/>
    </source>
</evidence>
<name>A0A091D1U1_FUKDA</name>
<dbReference type="SMART" id="SM00241">
    <property type="entry name" value="ZP"/>
    <property type="match status" value="1"/>
</dbReference>
<evidence type="ECO:0000313" key="12">
    <source>
        <dbReference type="Proteomes" id="UP000028990"/>
    </source>
</evidence>
<dbReference type="Gene3D" id="2.60.40.4100">
    <property type="entry name" value="Zona pellucida, ZP-C domain"/>
    <property type="match status" value="1"/>
</dbReference>
<dbReference type="PANTHER" id="PTHR14002:SF38">
    <property type="entry name" value="CUB AND ZONA PELLUCIDA-LIKE DOMAIN-CONTAINING PROTEIN 1"/>
    <property type="match status" value="1"/>
</dbReference>
<keyword evidence="4" id="KW-0964">Secreted</keyword>
<dbReference type="InterPro" id="IPR042235">
    <property type="entry name" value="ZP-C_dom"/>
</dbReference>
<keyword evidence="12" id="KW-1185">Reference proteome</keyword>
<dbReference type="InterPro" id="IPR017977">
    <property type="entry name" value="ZP_dom_CS"/>
</dbReference>
<dbReference type="InterPro" id="IPR048290">
    <property type="entry name" value="ZP_chr"/>
</dbReference>
<feature type="domain" description="ZP" evidence="10">
    <location>
        <begin position="5"/>
        <end position="251"/>
    </location>
</feature>
<dbReference type="EMBL" id="KN123261">
    <property type="protein sequence ID" value="KFO26059.1"/>
    <property type="molecule type" value="Genomic_DNA"/>
</dbReference>
<evidence type="ECO:0000256" key="7">
    <source>
        <dbReference type="ARBA" id="ARBA00023157"/>
    </source>
</evidence>
<evidence type="ECO:0000259" key="10">
    <source>
        <dbReference type="PROSITE" id="PS51034"/>
    </source>
</evidence>
<evidence type="ECO:0000256" key="8">
    <source>
        <dbReference type="ARBA" id="ARBA00023180"/>
    </source>
</evidence>
<evidence type="ECO:0000256" key="6">
    <source>
        <dbReference type="ARBA" id="ARBA00023136"/>
    </source>
</evidence>
<dbReference type="GO" id="GO:0005886">
    <property type="term" value="C:plasma membrane"/>
    <property type="evidence" value="ECO:0007669"/>
    <property type="project" value="UniProtKB-SubCell"/>
</dbReference>
<dbReference type="InterPro" id="IPR055355">
    <property type="entry name" value="ZP-C"/>
</dbReference>
<protein>
    <recommendedName>
        <fullName evidence="10">ZP domain-containing protein</fullName>
    </recommendedName>
</protein>
<dbReference type="PANTHER" id="PTHR14002">
    <property type="entry name" value="ENDOGLIN/TGF-BETA RECEPTOR TYPE III"/>
    <property type="match status" value="1"/>
</dbReference>
<evidence type="ECO:0000256" key="3">
    <source>
        <dbReference type="ARBA" id="ARBA00022475"/>
    </source>
</evidence>
<keyword evidence="5" id="KW-0732">Signal</keyword>
<sequence>AAQLFCMPHLFQAVVDRGYLRRLGYSSWNVHLNDKLCRPQVTGRYLIFNIAYGHCGTVWQKHSGSLSYSNSIRGHRWGHHDRVILRHKIPQVKFTCTVDSPSAVEVVQEADDPQIEGASYDVSFTFHQSPASWHHGHMSHYGSQKEEVFLQATLHSPNPNVWLFVDTCVASPNPSDFTTIVHDLIRQGCIKDNTYVNLQSTQKNVAQFKFNVFSVLDSYDVVYLQCKIVMCRKRDYSSRSSQGCMERKRRDADPLEPKEEQTKHFQIVGPLEINKATVQRKT</sequence>
<proteinExistence type="predicted"/>
<gene>
    <name evidence="11" type="ORF">H920_12547</name>
</gene>
<dbReference type="Pfam" id="PF00100">
    <property type="entry name" value="Zona_pellucida"/>
    <property type="match status" value="1"/>
</dbReference>
<feature type="non-terminal residue" evidence="11">
    <location>
        <position position="1"/>
    </location>
</feature>
<dbReference type="GO" id="GO:0005576">
    <property type="term" value="C:extracellular region"/>
    <property type="evidence" value="ECO:0007669"/>
    <property type="project" value="UniProtKB-SubCell"/>
</dbReference>
<dbReference type="AlphaFoldDB" id="A0A091D1U1"/>
<keyword evidence="3" id="KW-1003">Cell membrane</keyword>
<comment type="subcellular location">
    <subcellularLocation>
        <location evidence="1">Cell membrane</location>
    </subcellularLocation>
    <subcellularLocation>
        <location evidence="2">Secreted</location>
    </subcellularLocation>
</comment>
<dbReference type="InterPro" id="IPR001507">
    <property type="entry name" value="ZP_dom"/>
</dbReference>
<evidence type="ECO:0000256" key="2">
    <source>
        <dbReference type="ARBA" id="ARBA00004613"/>
    </source>
</evidence>
<evidence type="ECO:0000256" key="5">
    <source>
        <dbReference type="ARBA" id="ARBA00022729"/>
    </source>
</evidence>
<keyword evidence="8" id="KW-0325">Glycoprotein</keyword>
<organism evidence="11 12">
    <name type="scientific">Fukomys damarensis</name>
    <name type="common">Damaraland mole rat</name>
    <name type="synonym">Cryptomys damarensis</name>
    <dbReference type="NCBI Taxonomy" id="885580"/>
    <lineage>
        <taxon>Eukaryota</taxon>
        <taxon>Metazoa</taxon>
        <taxon>Chordata</taxon>
        <taxon>Craniata</taxon>
        <taxon>Vertebrata</taxon>
        <taxon>Euteleostomi</taxon>
        <taxon>Mammalia</taxon>
        <taxon>Eutheria</taxon>
        <taxon>Euarchontoglires</taxon>
        <taxon>Glires</taxon>
        <taxon>Rodentia</taxon>
        <taxon>Hystricomorpha</taxon>
        <taxon>Bathyergidae</taxon>
        <taxon>Fukomys</taxon>
    </lineage>
</organism>
<dbReference type="Gene3D" id="2.60.40.3210">
    <property type="entry name" value="Zona pellucida, ZP-N domain"/>
    <property type="match status" value="1"/>
</dbReference>
<evidence type="ECO:0000313" key="11">
    <source>
        <dbReference type="EMBL" id="KFO26059.1"/>
    </source>
</evidence>
<dbReference type="PROSITE" id="PS51034">
    <property type="entry name" value="ZP_2"/>
    <property type="match status" value="1"/>
</dbReference>
<keyword evidence="6" id="KW-0472">Membrane</keyword>
<accession>A0A091D1U1</accession>